<dbReference type="HOGENOM" id="CLU_128253_1_2_6"/>
<evidence type="ECO:0000313" key="10">
    <source>
        <dbReference type="Proteomes" id="UP000000753"/>
    </source>
</evidence>
<protein>
    <submittedName>
        <fullName evidence="9">Cytochrome c, class I</fullName>
    </submittedName>
</protein>
<feature type="domain" description="Cytochrome c" evidence="8">
    <location>
        <begin position="25"/>
        <end position="103"/>
    </location>
</feature>
<dbReference type="SUPFAM" id="SSF46626">
    <property type="entry name" value="Cytochrome c"/>
    <property type="match status" value="1"/>
</dbReference>
<keyword evidence="5 6" id="KW-0408">Iron</keyword>
<evidence type="ECO:0000256" key="4">
    <source>
        <dbReference type="ARBA" id="ARBA00022982"/>
    </source>
</evidence>
<keyword evidence="7" id="KW-0732">Signal</keyword>
<dbReference type="PROSITE" id="PS51007">
    <property type="entry name" value="CYTC"/>
    <property type="match status" value="1"/>
</dbReference>
<evidence type="ECO:0000256" key="2">
    <source>
        <dbReference type="ARBA" id="ARBA00022617"/>
    </source>
</evidence>
<dbReference type="GO" id="GO:0009055">
    <property type="term" value="F:electron transfer activity"/>
    <property type="evidence" value="ECO:0007669"/>
    <property type="project" value="InterPro"/>
</dbReference>
<organism evidence="9 10">
    <name type="scientific">Shewanella piezotolerans (strain WP3 / JCM 13877)</name>
    <dbReference type="NCBI Taxonomy" id="225849"/>
    <lineage>
        <taxon>Bacteria</taxon>
        <taxon>Pseudomonadati</taxon>
        <taxon>Pseudomonadota</taxon>
        <taxon>Gammaproteobacteria</taxon>
        <taxon>Alteromonadales</taxon>
        <taxon>Shewanellaceae</taxon>
        <taxon>Shewanella</taxon>
    </lineage>
</organism>
<dbReference type="AlphaFoldDB" id="B8CQR4"/>
<keyword evidence="2 6" id="KW-0349">Heme</keyword>
<dbReference type="EMBL" id="CP000472">
    <property type="protein sequence ID" value="ACJ30530.1"/>
    <property type="molecule type" value="Genomic_DNA"/>
</dbReference>
<keyword evidence="1" id="KW-0813">Transport</keyword>
<evidence type="ECO:0000256" key="6">
    <source>
        <dbReference type="PROSITE-ProRule" id="PRU00433"/>
    </source>
</evidence>
<proteinExistence type="predicted"/>
<dbReference type="PANTHER" id="PTHR33751">
    <property type="entry name" value="CBB3-TYPE CYTOCHROME C OXIDASE SUBUNIT FIXP"/>
    <property type="match status" value="1"/>
</dbReference>
<name>B8CQR4_SHEPW</name>
<evidence type="ECO:0000256" key="3">
    <source>
        <dbReference type="ARBA" id="ARBA00022723"/>
    </source>
</evidence>
<dbReference type="OrthoDB" id="9796421at2"/>
<dbReference type="Proteomes" id="UP000000753">
    <property type="component" value="Chromosome"/>
</dbReference>
<dbReference type="RefSeq" id="WP_020913872.1">
    <property type="nucleotide sequence ID" value="NC_011566.1"/>
</dbReference>
<evidence type="ECO:0000259" key="8">
    <source>
        <dbReference type="PROSITE" id="PS51007"/>
    </source>
</evidence>
<feature type="chain" id="PRO_5002869791" evidence="7">
    <location>
        <begin position="28"/>
        <end position="106"/>
    </location>
</feature>
<dbReference type="InterPro" id="IPR036909">
    <property type="entry name" value="Cyt_c-like_dom_sf"/>
</dbReference>
<gene>
    <name evidence="9" type="ordered locus">swp_3853</name>
</gene>
<keyword evidence="3 6" id="KW-0479">Metal-binding</keyword>
<evidence type="ECO:0000256" key="5">
    <source>
        <dbReference type="ARBA" id="ARBA00023004"/>
    </source>
</evidence>
<dbReference type="Gene3D" id="1.10.760.10">
    <property type="entry name" value="Cytochrome c-like domain"/>
    <property type="match status" value="1"/>
</dbReference>
<keyword evidence="10" id="KW-1185">Reference proteome</keyword>
<dbReference type="eggNOG" id="COG2863">
    <property type="taxonomic scope" value="Bacteria"/>
</dbReference>
<dbReference type="GO" id="GO:0046872">
    <property type="term" value="F:metal ion binding"/>
    <property type="evidence" value="ECO:0007669"/>
    <property type="project" value="UniProtKB-KW"/>
</dbReference>
<accession>B8CQR4</accession>
<dbReference type="KEGG" id="swp:swp_3853"/>
<evidence type="ECO:0000256" key="7">
    <source>
        <dbReference type="SAM" id="SignalP"/>
    </source>
</evidence>
<sequence length="106" mass="11884">MSVMKVKLAAFIFVLAPLAGQVPQLQAQESQKLLNMCIACHGVDGSNRYSSIPNLKGQNAAYMVEQLKQFKSGQRPDKTMSKVAKLLTEEQMQQMANYFYTGKEQH</sequence>
<feature type="signal peptide" evidence="7">
    <location>
        <begin position="1"/>
        <end position="27"/>
    </location>
</feature>
<dbReference type="InterPro" id="IPR050597">
    <property type="entry name" value="Cytochrome_c_Oxidase_Subunit"/>
</dbReference>
<dbReference type="PANTHER" id="PTHR33751:SF9">
    <property type="entry name" value="CYTOCHROME C4"/>
    <property type="match status" value="1"/>
</dbReference>
<reference evidence="9 10" key="1">
    <citation type="journal article" date="2008" name="PLoS ONE">
        <title>Environmental adaptation: genomic analysis of the piezotolerant and psychrotolerant deep-sea iron reducing bacterium Shewanella piezotolerans WP3.</title>
        <authorList>
            <person name="Wang F."/>
            <person name="Wang J."/>
            <person name="Jian H."/>
            <person name="Zhang B."/>
            <person name="Li S."/>
            <person name="Wang F."/>
            <person name="Zeng X."/>
            <person name="Gao L."/>
            <person name="Bartlett D.H."/>
            <person name="Yu J."/>
            <person name="Hu S."/>
            <person name="Xiao X."/>
        </authorList>
    </citation>
    <scope>NUCLEOTIDE SEQUENCE [LARGE SCALE GENOMIC DNA]</scope>
    <source>
        <strain evidence="10">WP3 / JCM 13877</strain>
    </source>
</reference>
<dbReference type="Pfam" id="PF00034">
    <property type="entry name" value="Cytochrom_C"/>
    <property type="match status" value="1"/>
</dbReference>
<evidence type="ECO:0000256" key="1">
    <source>
        <dbReference type="ARBA" id="ARBA00022448"/>
    </source>
</evidence>
<dbReference type="GO" id="GO:0020037">
    <property type="term" value="F:heme binding"/>
    <property type="evidence" value="ECO:0007669"/>
    <property type="project" value="InterPro"/>
</dbReference>
<dbReference type="STRING" id="225849.swp_3853"/>
<keyword evidence="4" id="KW-0249">Electron transport</keyword>
<dbReference type="InterPro" id="IPR009056">
    <property type="entry name" value="Cyt_c-like_dom"/>
</dbReference>
<evidence type="ECO:0000313" key="9">
    <source>
        <dbReference type="EMBL" id="ACJ30530.1"/>
    </source>
</evidence>